<feature type="transmembrane region" description="Helical" evidence="2">
    <location>
        <begin position="31"/>
        <end position="54"/>
    </location>
</feature>
<keyword evidence="4" id="KW-1185">Reference proteome</keyword>
<dbReference type="Proteomes" id="UP001285354">
    <property type="component" value="Unassembled WGS sequence"/>
</dbReference>
<protein>
    <recommendedName>
        <fullName evidence="5">Transmembrane protein</fullName>
    </recommendedName>
</protein>
<evidence type="ECO:0000256" key="1">
    <source>
        <dbReference type="SAM" id="MobiDB-lite"/>
    </source>
</evidence>
<reference evidence="3" key="1">
    <citation type="submission" date="2023-06" db="EMBL/GenBank/DDBJ databases">
        <title>Draft genome of Marssonina rosae.</title>
        <authorList>
            <person name="Cheng Q."/>
        </authorList>
    </citation>
    <scope>NUCLEOTIDE SEQUENCE</scope>
    <source>
        <strain evidence="3">R4</strain>
    </source>
</reference>
<sequence length="188" mass="20932">MLLHRIPLFSSPSSQGSTPSTQWVMPNSYRVAIFLDASILLLILVIILGVMLYVQRRKAPSHIRRRCEGIDAEEEMLLELKVEDEADNSKRKEMSEKTPCASAGVSIVREAGKCKEKEGKKKKGHVRWTPSVQGGEVFGIMDVVKEIMYGSANKNEEEVEKEGKQFRGRSASPEIGDGRGKGKGEELE</sequence>
<feature type="region of interest" description="Disordered" evidence="1">
    <location>
        <begin position="1"/>
        <end position="21"/>
    </location>
</feature>
<organism evidence="3 4">
    <name type="scientific">Diplocarpon rosae</name>
    <dbReference type="NCBI Taxonomy" id="946125"/>
    <lineage>
        <taxon>Eukaryota</taxon>
        <taxon>Fungi</taxon>
        <taxon>Dikarya</taxon>
        <taxon>Ascomycota</taxon>
        <taxon>Pezizomycotina</taxon>
        <taxon>Leotiomycetes</taxon>
        <taxon>Helotiales</taxon>
        <taxon>Drepanopezizaceae</taxon>
        <taxon>Diplocarpon</taxon>
    </lineage>
</organism>
<evidence type="ECO:0000256" key="2">
    <source>
        <dbReference type="SAM" id="Phobius"/>
    </source>
</evidence>
<feature type="region of interest" description="Disordered" evidence="1">
    <location>
        <begin position="151"/>
        <end position="188"/>
    </location>
</feature>
<evidence type="ECO:0000313" key="4">
    <source>
        <dbReference type="Proteomes" id="UP001285354"/>
    </source>
</evidence>
<accession>A0AAD9T563</accession>
<comment type="caution">
    <text evidence="3">The sequence shown here is derived from an EMBL/GenBank/DDBJ whole genome shotgun (WGS) entry which is preliminary data.</text>
</comment>
<feature type="compositionally biased region" description="Low complexity" evidence="1">
    <location>
        <begin position="10"/>
        <end position="21"/>
    </location>
</feature>
<gene>
    <name evidence="3" type="ORF">QTJ16_000571</name>
</gene>
<dbReference type="EMBL" id="JAUBYV010000001">
    <property type="protein sequence ID" value="KAK2629751.1"/>
    <property type="molecule type" value="Genomic_DNA"/>
</dbReference>
<proteinExistence type="predicted"/>
<dbReference type="AlphaFoldDB" id="A0AAD9T563"/>
<keyword evidence="2" id="KW-0812">Transmembrane</keyword>
<evidence type="ECO:0000313" key="3">
    <source>
        <dbReference type="EMBL" id="KAK2629751.1"/>
    </source>
</evidence>
<keyword evidence="2" id="KW-0472">Membrane</keyword>
<keyword evidence="2" id="KW-1133">Transmembrane helix</keyword>
<evidence type="ECO:0008006" key="5">
    <source>
        <dbReference type="Google" id="ProtNLM"/>
    </source>
</evidence>
<feature type="compositionally biased region" description="Basic and acidic residues" evidence="1">
    <location>
        <begin position="176"/>
        <end position="188"/>
    </location>
</feature>
<name>A0AAD9T563_9HELO</name>